<dbReference type="InterPro" id="IPR014795">
    <property type="entry name" value="TacA_1-like"/>
</dbReference>
<dbReference type="RefSeq" id="WP_258424759.1">
    <property type="nucleotide sequence ID" value="NZ_JANAEZ010000002.1"/>
</dbReference>
<dbReference type="PANTHER" id="PTHR35401:SF2">
    <property type="entry name" value="ABC-TYPE TRANSPORT SYSTEM"/>
    <property type="match status" value="1"/>
</dbReference>
<dbReference type="SUPFAM" id="SSF47598">
    <property type="entry name" value="Ribbon-helix-helix"/>
    <property type="match status" value="1"/>
</dbReference>
<evidence type="ECO:0000313" key="4">
    <source>
        <dbReference type="Proteomes" id="UP001142175"/>
    </source>
</evidence>
<dbReference type="Gene3D" id="1.20.5.780">
    <property type="entry name" value="Single helix bin"/>
    <property type="match status" value="1"/>
</dbReference>
<sequence length="97" mass="11000">METQSSLNKDERIEIRLSSSDKQVFMKAQKLSGDKTFSSFIVRVVKEKAEEIVAKNESIIASEKDKEKFFEAVFGNPQPNQKLIDAANKYKSQTALL</sequence>
<dbReference type="Pfam" id="PF08681">
    <property type="entry name" value="TacA1"/>
    <property type="match status" value="1"/>
</dbReference>
<evidence type="ECO:0000256" key="2">
    <source>
        <dbReference type="ARBA" id="ARBA00049988"/>
    </source>
</evidence>
<accession>A0A9X2P6G5</accession>
<comment type="caution">
    <text evidence="3">The sequence shown here is derived from an EMBL/GenBank/DDBJ whole genome shotgun (WGS) entry which is preliminary data.</text>
</comment>
<protein>
    <submittedName>
        <fullName evidence="3">DUF1778 domain-containing protein</fullName>
    </submittedName>
</protein>
<dbReference type="Proteomes" id="UP001142175">
    <property type="component" value="Unassembled WGS sequence"/>
</dbReference>
<dbReference type="PANTHER" id="PTHR35401">
    <property type="entry name" value="COPG FAMILY HELIX-TURN-HELIX PROTEIN-RELATED-RELATED"/>
    <property type="match status" value="1"/>
</dbReference>
<evidence type="ECO:0000313" key="3">
    <source>
        <dbReference type="EMBL" id="MCR9016913.1"/>
    </source>
</evidence>
<gene>
    <name evidence="3" type="ORF">NU887_17905</name>
</gene>
<reference evidence="3" key="1">
    <citation type="submission" date="2022-08" db="EMBL/GenBank/DDBJ databases">
        <authorList>
            <person name="Zhang D."/>
        </authorList>
    </citation>
    <scope>NUCLEOTIDE SEQUENCE</scope>
    <source>
        <strain evidence="3">XJ19-11</strain>
    </source>
</reference>
<dbReference type="GO" id="GO:0006355">
    <property type="term" value="P:regulation of DNA-templated transcription"/>
    <property type="evidence" value="ECO:0007669"/>
    <property type="project" value="InterPro"/>
</dbReference>
<comment type="similarity">
    <text evidence="2">Belongs to the TacA antitoxin family.</text>
</comment>
<name>A0A9X2P6G5_9BACT</name>
<dbReference type="EMBL" id="JANSUY010000021">
    <property type="protein sequence ID" value="MCR9016913.1"/>
    <property type="molecule type" value="Genomic_DNA"/>
</dbReference>
<dbReference type="InterPro" id="IPR010985">
    <property type="entry name" value="Ribbon_hlx_hlx"/>
</dbReference>
<organism evidence="3 4">
    <name type="scientific">Aquiflexum gelatinilyticum</name>
    <dbReference type="NCBI Taxonomy" id="2961943"/>
    <lineage>
        <taxon>Bacteria</taxon>
        <taxon>Pseudomonadati</taxon>
        <taxon>Bacteroidota</taxon>
        <taxon>Cytophagia</taxon>
        <taxon>Cytophagales</taxon>
        <taxon>Cyclobacteriaceae</taxon>
        <taxon>Aquiflexum</taxon>
    </lineage>
</organism>
<keyword evidence="4" id="KW-1185">Reference proteome</keyword>
<evidence type="ECO:0000256" key="1">
    <source>
        <dbReference type="ARBA" id="ARBA00022649"/>
    </source>
</evidence>
<keyword evidence="1" id="KW-1277">Toxin-antitoxin system</keyword>
<proteinExistence type="inferred from homology"/>
<dbReference type="AlphaFoldDB" id="A0A9X2P6G5"/>